<sequence length="716" mass="81475">MVQEPQVIKSKDGKIVYPTVRREDVKETTHGIEVADPYRWLEDPDSKETEAFVEAQAALAKEFMNKFEDKDKFNKRLTELFNYERFSTPYKRGDYYYYYHNSGLQAQSVLFQQDTLDGEARVFLDPNLLEADGTAALGAQAFSESGRYFGYGVCKSGSDWTTIHVMDNQGNQLEDKVEWAKFTRIAFTHDDKGFFYSSYEKPDIDPSKRGQETASNQFMRLYHHKIGTPQSEDILVYLDTVNGTFMPSAVVSVDGKYLIITISKDCDDINNLYLIDLEAVGYQIRENLDLIKVVDNFDAAYSYLANKDKIFYFKSNRDAPRSRVVKYDLTKPEEGFVEIVPQTEDVLTEAAVVDQDKLILHYIHDVKSVLRVHNLITGKYLNDIKVPVGTVTGISGKIKDKDLFIQFMSFLSPGTIYRYQFEEQAEDKRLSVFRQAKVKNFDADLFETKQVFYLSKDGTKIPMFITYKKGLKLDGDNPTFLYAYGGFNISIQATYSPAVIVFIQHLGGVTAHANIRGGGEYGEEWHKAAITRKRQNAFDDFQWAAKYLVQEKYTRPARLAINGGSNGGLLVNVSVNQAPELFGAAVSDVGLSDMLRFHKFTIGHAWQSDYGRPDDDKEDFEYLLKYSPLHNVQTEKPYPAVALFTSSHDDRVVPLHTFKLIAELQYKAGGLTDKPLVARIETKAGHGFGKPLTKRIEEITDRFSFIAYAVGAKWED</sequence>
<name>A0A1Y2GMR4_9FUNG</name>
<dbReference type="FunFam" id="3.40.50.1820:FF:000005">
    <property type="entry name" value="Prolyl endopeptidase"/>
    <property type="match status" value="1"/>
</dbReference>
<dbReference type="PANTHER" id="PTHR42881:SF2">
    <property type="entry name" value="PROLYL ENDOPEPTIDASE"/>
    <property type="match status" value="1"/>
</dbReference>
<comment type="similarity">
    <text evidence="2 6">Belongs to the peptidase S9A family.</text>
</comment>
<proteinExistence type="inferred from homology"/>
<dbReference type="InterPro" id="IPR002471">
    <property type="entry name" value="Pept_S9_AS"/>
</dbReference>
<dbReference type="InterPro" id="IPR023302">
    <property type="entry name" value="Pept_S9A_N"/>
</dbReference>
<dbReference type="EC" id="3.4.21.-" evidence="6"/>
<dbReference type="Gene3D" id="2.130.10.120">
    <property type="entry name" value="Prolyl oligopeptidase, N-terminal domain"/>
    <property type="match status" value="1"/>
</dbReference>
<accession>A0A1Y2GMR4</accession>
<dbReference type="AlphaFoldDB" id="A0A1Y2GMR4"/>
<dbReference type="SUPFAM" id="SSF50993">
    <property type="entry name" value="Peptidase/esterase 'gauge' domain"/>
    <property type="match status" value="1"/>
</dbReference>
<comment type="catalytic activity">
    <reaction evidence="1">
        <text>Hydrolysis of Pro-|-Xaa &gt;&gt; Ala-|-Xaa in oligopeptides.</text>
        <dbReference type="EC" id="3.4.21.26"/>
    </reaction>
</comment>
<dbReference type="Pfam" id="PF00326">
    <property type="entry name" value="Peptidase_S9"/>
    <property type="match status" value="1"/>
</dbReference>
<dbReference type="InterPro" id="IPR029058">
    <property type="entry name" value="AB_hydrolase_fold"/>
</dbReference>
<dbReference type="RefSeq" id="XP_021880772.1">
    <property type="nucleotide sequence ID" value="XM_022021509.1"/>
</dbReference>
<dbReference type="OrthoDB" id="248387at2759"/>
<evidence type="ECO:0000256" key="5">
    <source>
        <dbReference type="ARBA" id="ARBA00022825"/>
    </source>
</evidence>
<dbReference type="FunFam" id="2.130.10.120:FF:000001">
    <property type="entry name" value="Prolyl endopeptidase"/>
    <property type="match status" value="1"/>
</dbReference>
<keyword evidence="5 6" id="KW-0720">Serine protease</keyword>
<evidence type="ECO:0000256" key="1">
    <source>
        <dbReference type="ARBA" id="ARBA00001070"/>
    </source>
</evidence>
<dbReference type="InterPro" id="IPR051167">
    <property type="entry name" value="Prolyl_oligopep/macrocyclase"/>
</dbReference>
<dbReference type="PROSITE" id="PS00708">
    <property type="entry name" value="PRO_ENDOPEP_SER"/>
    <property type="match status" value="1"/>
</dbReference>
<evidence type="ECO:0000313" key="9">
    <source>
        <dbReference type="EMBL" id="ORZ14294.1"/>
    </source>
</evidence>
<dbReference type="Proteomes" id="UP000193648">
    <property type="component" value="Unassembled WGS sequence"/>
</dbReference>
<dbReference type="PANTHER" id="PTHR42881">
    <property type="entry name" value="PROLYL ENDOPEPTIDASE"/>
    <property type="match status" value="1"/>
</dbReference>
<evidence type="ECO:0000256" key="2">
    <source>
        <dbReference type="ARBA" id="ARBA00005228"/>
    </source>
</evidence>
<keyword evidence="10" id="KW-1185">Reference proteome</keyword>
<evidence type="ECO:0000259" key="8">
    <source>
        <dbReference type="Pfam" id="PF02897"/>
    </source>
</evidence>
<dbReference type="Gene3D" id="3.40.50.1820">
    <property type="entry name" value="alpha/beta hydrolase"/>
    <property type="match status" value="1"/>
</dbReference>
<keyword evidence="4 6" id="KW-0378">Hydrolase</keyword>
<dbReference type="GO" id="GO:0070012">
    <property type="term" value="F:oligopeptidase activity"/>
    <property type="evidence" value="ECO:0007669"/>
    <property type="project" value="TreeGrafter"/>
</dbReference>
<dbReference type="GeneID" id="33563353"/>
<feature type="domain" description="Peptidase S9A N-terminal" evidence="8">
    <location>
        <begin position="18"/>
        <end position="425"/>
    </location>
</feature>
<dbReference type="EMBL" id="MCFF01000021">
    <property type="protein sequence ID" value="ORZ14294.1"/>
    <property type="molecule type" value="Genomic_DNA"/>
</dbReference>
<protein>
    <recommendedName>
        <fullName evidence="6">Prolyl endopeptidase</fullName>
        <ecNumber evidence="6">3.4.21.-</ecNumber>
    </recommendedName>
</protein>
<dbReference type="InterPro" id="IPR002470">
    <property type="entry name" value="Peptidase_S9A"/>
</dbReference>
<keyword evidence="3 6" id="KW-0645">Protease</keyword>
<evidence type="ECO:0000256" key="3">
    <source>
        <dbReference type="ARBA" id="ARBA00022670"/>
    </source>
</evidence>
<comment type="caution">
    <text evidence="9">The sequence shown here is derived from an EMBL/GenBank/DDBJ whole genome shotgun (WGS) entry which is preliminary data.</text>
</comment>
<evidence type="ECO:0000256" key="4">
    <source>
        <dbReference type="ARBA" id="ARBA00022801"/>
    </source>
</evidence>
<organism evidence="9 10">
    <name type="scientific">Lobosporangium transversale</name>
    <dbReference type="NCBI Taxonomy" id="64571"/>
    <lineage>
        <taxon>Eukaryota</taxon>
        <taxon>Fungi</taxon>
        <taxon>Fungi incertae sedis</taxon>
        <taxon>Mucoromycota</taxon>
        <taxon>Mortierellomycotina</taxon>
        <taxon>Mortierellomycetes</taxon>
        <taxon>Mortierellales</taxon>
        <taxon>Mortierellaceae</taxon>
        <taxon>Lobosporangium</taxon>
    </lineage>
</organism>
<dbReference type="InterPro" id="IPR001375">
    <property type="entry name" value="Peptidase_S9_cat"/>
</dbReference>
<evidence type="ECO:0000256" key="6">
    <source>
        <dbReference type="RuleBase" id="RU368024"/>
    </source>
</evidence>
<dbReference type="GO" id="GO:0005829">
    <property type="term" value="C:cytosol"/>
    <property type="evidence" value="ECO:0007669"/>
    <property type="project" value="TreeGrafter"/>
</dbReference>
<dbReference type="SUPFAM" id="SSF53474">
    <property type="entry name" value="alpha/beta-Hydrolases"/>
    <property type="match status" value="1"/>
</dbReference>
<feature type="domain" description="Peptidase S9 prolyl oligopeptidase catalytic" evidence="7">
    <location>
        <begin position="498"/>
        <end position="711"/>
    </location>
</feature>
<evidence type="ECO:0000259" key="7">
    <source>
        <dbReference type="Pfam" id="PF00326"/>
    </source>
</evidence>
<dbReference type="GO" id="GO:0006508">
    <property type="term" value="P:proteolysis"/>
    <property type="evidence" value="ECO:0007669"/>
    <property type="project" value="UniProtKB-KW"/>
</dbReference>
<dbReference type="PRINTS" id="PR00862">
    <property type="entry name" value="PROLIGOPTASE"/>
</dbReference>
<dbReference type="InParanoid" id="A0A1Y2GMR4"/>
<evidence type="ECO:0000313" key="10">
    <source>
        <dbReference type="Proteomes" id="UP000193648"/>
    </source>
</evidence>
<dbReference type="Pfam" id="PF02897">
    <property type="entry name" value="Peptidase_S9_N"/>
    <property type="match status" value="1"/>
</dbReference>
<dbReference type="GO" id="GO:0004252">
    <property type="term" value="F:serine-type endopeptidase activity"/>
    <property type="evidence" value="ECO:0007669"/>
    <property type="project" value="UniProtKB-UniRule"/>
</dbReference>
<gene>
    <name evidence="9" type="ORF">BCR41DRAFT_323298</name>
</gene>
<reference evidence="9 10" key="1">
    <citation type="submission" date="2016-07" db="EMBL/GenBank/DDBJ databases">
        <title>Pervasive Adenine N6-methylation of Active Genes in Fungi.</title>
        <authorList>
            <consortium name="DOE Joint Genome Institute"/>
            <person name="Mondo S.J."/>
            <person name="Dannebaum R.O."/>
            <person name="Kuo R.C."/>
            <person name="Labutti K."/>
            <person name="Haridas S."/>
            <person name="Kuo A."/>
            <person name="Salamov A."/>
            <person name="Ahrendt S.R."/>
            <person name="Lipzen A."/>
            <person name="Sullivan W."/>
            <person name="Andreopoulos W.B."/>
            <person name="Clum A."/>
            <person name="Lindquist E."/>
            <person name="Daum C."/>
            <person name="Ramamoorthy G.K."/>
            <person name="Gryganskyi A."/>
            <person name="Culley D."/>
            <person name="Magnuson J.K."/>
            <person name="James T.Y."/>
            <person name="O'Malley M.A."/>
            <person name="Stajich J.E."/>
            <person name="Spatafora J.W."/>
            <person name="Visel A."/>
            <person name="Grigoriev I.V."/>
        </authorList>
    </citation>
    <scope>NUCLEOTIDE SEQUENCE [LARGE SCALE GENOMIC DNA]</scope>
    <source>
        <strain evidence="9 10">NRRL 3116</strain>
    </source>
</reference>